<gene>
    <name evidence="2" type="ORF">PLEPLA_LOCUS9014</name>
</gene>
<protein>
    <submittedName>
        <fullName evidence="2">Uncharacterized protein</fullName>
    </submittedName>
</protein>
<evidence type="ECO:0000313" key="2">
    <source>
        <dbReference type="EMBL" id="CAB1421132.1"/>
    </source>
</evidence>
<evidence type="ECO:0000313" key="3">
    <source>
        <dbReference type="Proteomes" id="UP001153269"/>
    </source>
</evidence>
<sequence length="99" mass="10882">MIPKFGGKDWSQVCMSSLGSRFTSGSLTRREIQSSLFAPFLTNGRKSAESRDARSPATFAPRTNPAPPCGKQRPDWPPETSDSRHFLHLDQGEAEAACE</sequence>
<dbReference type="AlphaFoldDB" id="A0A9N7TYJ8"/>
<comment type="caution">
    <text evidence="2">The sequence shown here is derived from an EMBL/GenBank/DDBJ whole genome shotgun (WGS) entry which is preliminary data.</text>
</comment>
<name>A0A9N7TYJ8_PLEPL</name>
<reference evidence="2" key="1">
    <citation type="submission" date="2020-03" db="EMBL/GenBank/DDBJ databases">
        <authorList>
            <person name="Weist P."/>
        </authorList>
    </citation>
    <scope>NUCLEOTIDE SEQUENCE</scope>
</reference>
<accession>A0A9N7TYJ8</accession>
<feature type="compositionally biased region" description="Basic and acidic residues" evidence="1">
    <location>
        <begin position="72"/>
        <end position="91"/>
    </location>
</feature>
<proteinExistence type="predicted"/>
<organism evidence="2 3">
    <name type="scientific">Pleuronectes platessa</name>
    <name type="common">European plaice</name>
    <dbReference type="NCBI Taxonomy" id="8262"/>
    <lineage>
        <taxon>Eukaryota</taxon>
        <taxon>Metazoa</taxon>
        <taxon>Chordata</taxon>
        <taxon>Craniata</taxon>
        <taxon>Vertebrata</taxon>
        <taxon>Euteleostomi</taxon>
        <taxon>Actinopterygii</taxon>
        <taxon>Neopterygii</taxon>
        <taxon>Teleostei</taxon>
        <taxon>Neoteleostei</taxon>
        <taxon>Acanthomorphata</taxon>
        <taxon>Carangaria</taxon>
        <taxon>Pleuronectiformes</taxon>
        <taxon>Pleuronectoidei</taxon>
        <taxon>Pleuronectidae</taxon>
        <taxon>Pleuronectes</taxon>
    </lineage>
</organism>
<keyword evidence="3" id="KW-1185">Reference proteome</keyword>
<feature type="region of interest" description="Disordered" evidence="1">
    <location>
        <begin position="38"/>
        <end position="99"/>
    </location>
</feature>
<dbReference type="EMBL" id="CADEAL010000504">
    <property type="protein sequence ID" value="CAB1421132.1"/>
    <property type="molecule type" value="Genomic_DNA"/>
</dbReference>
<dbReference type="Proteomes" id="UP001153269">
    <property type="component" value="Unassembled WGS sequence"/>
</dbReference>
<evidence type="ECO:0000256" key="1">
    <source>
        <dbReference type="SAM" id="MobiDB-lite"/>
    </source>
</evidence>